<accession>A0A3N6PFJ9</accession>
<dbReference type="Pfam" id="PF11320">
    <property type="entry name" value="DUF3122"/>
    <property type="match status" value="1"/>
</dbReference>
<proteinExistence type="predicted"/>
<name>A0A3N6PFJ9_9CYAN</name>
<reference evidence="1 2" key="1">
    <citation type="journal article" date="2018" name="ACS Chem. Biol.">
        <title>Ketoreductase domain dysfunction expands chemodiversity: malyngamide biosynthesis in the cyanobacterium Okeania hirsuta.</title>
        <authorList>
            <person name="Moss N.A."/>
            <person name="Leao T."/>
            <person name="Rankin M."/>
            <person name="McCullough T.M."/>
            <person name="Qu P."/>
            <person name="Korobeynikov A."/>
            <person name="Smith J.L."/>
            <person name="Gerwick L."/>
            <person name="Gerwick W.H."/>
        </authorList>
    </citation>
    <scope>NUCLEOTIDE SEQUENCE [LARGE SCALE GENOMIC DNA]</scope>
    <source>
        <strain evidence="1 2">PAB10Feb10-1</strain>
    </source>
</reference>
<gene>
    <name evidence="1" type="ORF">D5R40_09690</name>
</gene>
<dbReference type="Proteomes" id="UP000269154">
    <property type="component" value="Unassembled WGS sequence"/>
</dbReference>
<organism evidence="1 2">
    <name type="scientific">Okeania hirsuta</name>
    <dbReference type="NCBI Taxonomy" id="1458930"/>
    <lineage>
        <taxon>Bacteria</taxon>
        <taxon>Bacillati</taxon>
        <taxon>Cyanobacteriota</taxon>
        <taxon>Cyanophyceae</taxon>
        <taxon>Oscillatoriophycideae</taxon>
        <taxon>Oscillatoriales</taxon>
        <taxon>Microcoleaceae</taxon>
        <taxon>Okeania</taxon>
    </lineage>
</organism>
<dbReference type="EMBL" id="RCBY01000040">
    <property type="protein sequence ID" value="RQH46424.1"/>
    <property type="molecule type" value="Genomic_DNA"/>
</dbReference>
<evidence type="ECO:0000313" key="2">
    <source>
        <dbReference type="Proteomes" id="UP000269154"/>
    </source>
</evidence>
<dbReference type="InterPro" id="IPR021469">
    <property type="entry name" value="DUF3122"/>
</dbReference>
<dbReference type="RefSeq" id="WP_124145320.1">
    <property type="nucleotide sequence ID" value="NZ_CAWOKI010000078.1"/>
</dbReference>
<dbReference type="OrthoDB" id="463245at2"/>
<sequence length="166" mass="19103">MINFRWIFTVILSLFLIIGNSQPALASIHTYPESSTQIMYRSRQSLRDLSDRAWQTVLYKRIKSGKLITLNLRLVGFPGIIELAHPQKLQITTGTGNIWNAEDILVDSSFPANVGEYDFLEVMKHLNYDAPLRINIPLQGEKSAELVVPIFAVKEWHKLFDEVNFW</sequence>
<keyword evidence="2" id="KW-1185">Reference proteome</keyword>
<evidence type="ECO:0000313" key="1">
    <source>
        <dbReference type="EMBL" id="RQH46424.1"/>
    </source>
</evidence>
<protein>
    <submittedName>
        <fullName evidence="1">DUF3122 domain-containing protein</fullName>
    </submittedName>
</protein>
<dbReference type="AlphaFoldDB" id="A0A3N6PFJ9"/>
<comment type="caution">
    <text evidence="1">The sequence shown here is derived from an EMBL/GenBank/DDBJ whole genome shotgun (WGS) entry which is preliminary data.</text>
</comment>